<dbReference type="Proteomes" id="UP001320148">
    <property type="component" value="Chromosome"/>
</dbReference>
<dbReference type="EMBL" id="AP024488">
    <property type="protein sequence ID" value="BCS96314.1"/>
    <property type="molecule type" value="Genomic_DNA"/>
</dbReference>
<organism evidence="1 2">
    <name type="scientific">Desulfoluna limicola</name>
    <dbReference type="NCBI Taxonomy" id="2810562"/>
    <lineage>
        <taxon>Bacteria</taxon>
        <taxon>Pseudomonadati</taxon>
        <taxon>Thermodesulfobacteriota</taxon>
        <taxon>Desulfobacteria</taxon>
        <taxon>Desulfobacterales</taxon>
        <taxon>Desulfolunaceae</taxon>
        <taxon>Desulfoluna</taxon>
    </lineage>
</organism>
<reference evidence="1 2" key="1">
    <citation type="submission" date="2021-02" db="EMBL/GenBank/DDBJ databases">
        <title>Complete genome of Desulfoluna sp. strain ASN36.</title>
        <authorList>
            <person name="Takahashi A."/>
            <person name="Kojima H."/>
            <person name="Fukui M."/>
        </authorList>
    </citation>
    <scope>NUCLEOTIDE SEQUENCE [LARGE SCALE GENOMIC DNA]</scope>
    <source>
        <strain evidence="1 2">ASN36</strain>
    </source>
</reference>
<accession>A0ABM7PGI1</accession>
<gene>
    <name evidence="1" type="ORF">DSLASN_19460</name>
</gene>
<evidence type="ECO:0000313" key="1">
    <source>
        <dbReference type="EMBL" id="BCS96314.1"/>
    </source>
</evidence>
<name>A0ABM7PGI1_9BACT</name>
<proteinExistence type="predicted"/>
<sequence length="62" mass="7240">MDFEPVGIRHDIKSRVILLVPFVSRIERVILFNQKNQINLRSHTQLFAQTTSNINYTIKQGT</sequence>
<keyword evidence="2" id="KW-1185">Reference proteome</keyword>
<protein>
    <submittedName>
        <fullName evidence="1">Uncharacterized protein</fullName>
    </submittedName>
</protein>
<evidence type="ECO:0000313" key="2">
    <source>
        <dbReference type="Proteomes" id="UP001320148"/>
    </source>
</evidence>